<dbReference type="CDD" id="cd18997">
    <property type="entry name" value="LGIC_ECD_nAChR"/>
    <property type="match status" value="1"/>
</dbReference>
<dbReference type="SUPFAM" id="SSF63712">
    <property type="entry name" value="Nicotinic receptor ligand binding domain-like"/>
    <property type="match status" value="1"/>
</dbReference>
<dbReference type="InterPro" id="IPR006029">
    <property type="entry name" value="Neurotrans-gated_channel_TM"/>
</dbReference>
<keyword evidence="8 15" id="KW-0472">Membrane</keyword>
<comment type="subcellular location">
    <subcellularLocation>
        <location evidence="14">Synaptic cell membrane</location>
        <topology evidence="14">Multi-pass membrane protein</topology>
    </subcellularLocation>
</comment>
<dbReference type="Pfam" id="PF02932">
    <property type="entry name" value="Neur_chan_memb"/>
    <property type="match status" value="1"/>
</dbReference>
<keyword evidence="9" id="KW-1015">Disulfide bond</keyword>
<evidence type="ECO:0000256" key="10">
    <source>
        <dbReference type="ARBA" id="ARBA00023170"/>
    </source>
</evidence>
<name>A0A2T7NFK8_POMCA</name>
<feature type="transmembrane region" description="Helical" evidence="15">
    <location>
        <begin position="257"/>
        <end position="281"/>
    </location>
</feature>
<evidence type="ECO:0000256" key="6">
    <source>
        <dbReference type="ARBA" id="ARBA00023018"/>
    </source>
</evidence>
<keyword evidence="11" id="KW-0325">Glycoprotein</keyword>
<keyword evidence="5 15" id="KW-1133">Transmembrane helix</keyword>
<dbReference type="Gene3D" id="1.20.58.390">
    <property type="entry name" value="Neurotransmitter-gated ion-channel transmembrane domain"/>
    <property type="match status" value="2"/>
</dbReference>
<evidence type="ECO:0000313" key="18">
    <source>
        <dbReference type="EMBL" id="PVD19950.1"/>
    </source>
</evidence>
<dbReference type="InterPro" id="IPR006202">
    <property type="entry name" value="Neur_chan_lig-bd"/>
</dbReference>
<dbReference type="EMBL" id="PZQS01000013">
    <property type="protein sequence ID" value="PVD19950.1"/>
    <property type="molecule type" value="Genomic_DNA"/>
</dbReference>
<dbReference type="InterPro" id="IPR018000">
    <property type="entry name" value="Neurotransmitter_ion_chnl_CS"/>
</dbReference>
<evidence type="ECO:0000256" key="14">
    <source>
        <dbReference type="ARBA" id="ARBA00034099"/>
    </source>
</evidence>
<keyword evidence="6" id="KW-0770">Synapse</keyword>
<dbReference type="InterPro" id="IPR006201">
    <property type="entry name" value="Neur_channel"/>
</dbReference>
<evidence type="ECO:0000256" key="2">
    <source>
        <dbReference type="ARBA" id="ARBA00022448"/>
    </source>
</evidence>
<feature type="transmembrane region" description="Helical" evidence="15">
    <location>
        <begin position="318"/>
        <end position="343"/>
    </location>
</feature>
<organism evidence="18 19">
    <name type="scientific">Pomacea canaliculata</name>
    <name type="common">Golden apple snail</name>
    <dbReference type="NCBI Taxonomy" id="400727"/>
    <lineage>
        <taxon>Eukaryota</taxon>
        <taxon>Metazoa</taxon>
        <taxon>Spiralia</taxon>
        <taxon>Lophotrochozoa</taxon>
        <taxon>Mollusca</taxon>
        <taxon>Gastropoda</taxon>
        <taxon>Caenogastropoda</taxon>
        <taxon>Architaenioglossa</taxon>
        <taxon>Ampullarioidea</taxon>
        <taxon>Ampullariidae</taxon>
        <taxon>Pomacea</taxon>
    </lineage>
</organism>
<feature type="domain" description="Neurotransmitter-gated ion-channel ligand-binding" evidence="16">
    <location>
        <begin position="64"/>
        <end position="222"/>
    </location>
</feature>
<evidence type="ECO:0000256" key="4">
    <source>
        <dbReference type="ARBA" id="ARBA00022692"/>
    </source>
</evidence>
<evidence type="ECO:0000313" key="19">
    <source>
        <dbReference type="Proteomes" id="UP000245119"/>
    </source>
</evidence>
<dbReference type="SUPFAM" id="SSF90112">
    <property type="entry name" value="Neurotransmitter-gated ion-channel transmembrane pore"/>
    <property type="match status" value="1"/>
</dbReference>
<dbReference type="InterPro" id="IPR036734">
    <property type="entry name" value="Neur_chan_lig-bd_sf"/>
</dbReference>
<evidence type="ECO:0000256" key="15">
    <source>
        <dbReference type="RuleBase" id="RU000687"/>
    </source>
</evidence>
<evidence type="ECO:0000256" key="9">
    <source>
        <dbReference type="ARBA" id="ARBA00023157"/>
    </source>
</evidence>
<accession>A0A2T7NFK8</accession>
<evidence type="ECO:0000256" key="8">
    <source>
        <dbReference type="ARBA" id="ARBA00023136"/>
    </source>
</evidence>
<gene>
    <name evidence="18" type="ORF">C0Q70_20444</name>
</gene>
<evidence type="ECO:0000256" key="12">
    <source>
        <dbReference type="ARBA" id="ARBA00023286"/>
    </source>
</evidence>
<dbReference type="Proteomes" id="UP000245119">
    <property type="component" value="Linkage Group LG13"/>
</dbReference>
<sequence length="506" mass="57515">MKGKSLSCHSTASWPEHMSSKLGMDDKRPVNICPVNFLAARATGRQHQKAWMSYPGSHQGRYEREILDYLFNSNYSKLERPVRHETDPVDVKFGITLQQLIDVDEKNQLVNTNLWLQMTWQAYNLVWNPADFGNVTTIRVPKSMLWVPDILMYNSASESFDATFPTNVVVSSDGSCLWVPPGMFKSTCAIDITWFPFDDQKCNLKFGSWSHDGQFLNLTEDDPKGGVPVKRNVLKYDCCPEVYIDVTFTIHIRRRTLYYGFNIILPCVLISSLSLLLFVLPPDAGEKISLGTTILLSLMVFLLLVAETMPPTSDAVPLIGIYFACIMIMCSLSVLFTVLVLNLHHRSPETHRMHPWVKRWLCGWMAWVLRMERPGGGVSRRVAMQRARLTDSRLESLDEKSRSLMANVLDIDDDIRMVNGSSTVTMTRVDEGLPVGSVSVRHDIVCILKELRKITAKFRRDEEENDEKTEWKFAAMVIDRACFVVCILFTFGSTITIMLSAPHLIA</sequence>
<evidence type="ECO:0000259" key="16">
    <source>
        <dbReference type="Pfam" id="PF02931"/>
    </source>
</evidence>
<feature type="domain" description="Neurotransmitter-gated ion-channel transmembrane" evidence="17">
    <location>
        <begin position="263"/>
        <end position="497"/>
    </location>
</feature>
<dbReference type="AlphaFoldDB" id="A0A2T7NFK8"/>
<proteinExistence type="inferred from homology"/>
<dbReference type="Gene3D" id="2.70.170.10">
    <property type="entry name" value="Neurotransmitter-gated ion-channel ligand-binding domain"/>
    <property type="match status" value="1"/>
</dbReference>
<dbReference type="GO" id="GO:0045211">
    <property type="term" value="C:postsynaptic membrane"/>
    <property type="evidence" value="ECO:0007669"/>
    <property type="project" value="InterPro"/>
</dbReference>
<reference evidence="18 19" key="1">
    <citation type="submission" date="2018-04" db="EMBL/GenBank/DDBJ databases">
        <title>The genome of golden apple snail Pomacea canaliculata provides insight into stress tolerance and invasive adaptation.</title>
        <authorList>
            <person name="Liu C."/>
            <person name="Liu B."/>
            <person name="Ren Y."/>
            <person name="Zhang Y."/>
            <person name="Wang H."/>
            <person name="Li S."/>
            <person name="Jiang F."/>
            <person name="Yin L."/>
            <person name="Zhang G."/>
            <person name="Qian W."/>
            <person name="Fan W."/>
        </authorList>
    </citation>
    <scope>NUCLEOTIDE SEQUENCE [LARGE SCALE GENOMIC DNA]</scope>
    <source>
        <strain evidence="18">SZHN2017</strain>
        <tissue evidence="18">Muscle</tissue>
    </source>
</reference>
<dbReference type="InterPro" id="IPR036719">
    <property type="entry name" value="Neuro-gated_channel_TM_sf"/>
</dbReference>
<feature type="transmembrane region" description="Helical" evidence="15">
    <location>
        <begin position="288"/>
        <end position="306"/>
    </location>
</feature>
<feature type="transmembrane region" description="Helical" evidence="15">
    <location>
        <begin position="481"/>
        <end position="505"/>
    </location>
</feature>
<protein>
    <submittedName>
        <fullName evidence="18">Uncharacterized protein</fullName>
    </submittedName>
</protein>
<evidence type="ECO:0000256" key="11">
    <source>
        <dbReference type="ARBA" id="ARBA00023180"/>
    </source>
</evidence>
<dbReference type="InterPro" id="IPR002394">
    <property type="entry name" value="Nicotinic_acetylcholine_rcpt"/>
</dbReference>
<keyword evidence="3" id="KW-1003">Cell membrane</keyword>
<evidence type="ECO:0000259" key="17">
    <source>
        <dbReference type="Pfam" id="PF02932"/>
    </source>
</evidence>
<comment type="similarity">
    <text evidence="1">Belongs to the ligand-gated ion channel (TC 1.A.9) family. Acetylcholine receptor (TC 1.A.9.1) subfamily.</text>
</comment>
<dbReference type="FunFam" id="1.20.58.390:FF:000073">
    <property type="entry name" value="Neuronal acetylcholine receptor subunit alpha-9-II"/>
    <property type="match status" value="1"/>
</dbReference>
<keyword evidence="7 15" id="KW-0406">Ion transport</keyword>
<evidence type="ECO:0000256" key="7">
    <source>
        <dbReference type="ARBA" id="ARBA00023065"/>
    </source>
</evidence>
<keyword evidence="4 15" id="KW-0812">Transmembrane</keyword>
<keyword evidence="12" id="KW-1071">Ligand-gated ion channel</keyword>
<dbReference type="InterPro" id="IPR038050">
    <property type="entry name" value="Neuro_actylchol_rec"/>
</dbReference>
<dbReference type="GO" id="GO:0004888">
    <property type="term" value="F:transmembrane signaling receptor activity"/>
    <property type="evidence" value="ECO:0007669"/>
    <property type="project" value="InterPro"/>
</dbReference>
<dbReference type="NCBIfam" id="TIGR00860">
    <property type="entry name" value="LIC"/>
    <property type="match status" value="1"/>
</dbReference>
<dbReference type="OrthoDB" id="5975154at2759"/>
<dbReference type="PANTHER" id="PTHR18945">
    <property type="entry name" value="NEUROTRANSMITTER GATED ION CHANNEL"/>
    <property type="match status" value="1"/>
</dbReference>
<keyword evidence="2 15" id="KW-0813">Transport</keyword>
<keyword evidence="13 15" id="KW-0407">Ion channel</keyword>
<dbReference type="GO" id="GO:0022848">
    <property type="term" value="F:acetylcholine-gated monoatomic cation-selective channel activity"/>
    <property type="evidence" value="ECO:0007669"/>
    <property type="project" value="InterPro"/>
</dbReference>
<evidence type="ECO:0000256" key="13">
    <source>
        <dbReference type="ARBA" id="ARBA00023303"/>
    </source>
</evidence>
<dbReference type="PROSITE" id="PS00236">
    <property type="entry name" value="NEUROTR_ION_CHANNEL"/>
    <property type="match status" value="1"/>
</dbReference>
<keyword evidence="19" id="KW-1185">Reference proteome</keyword>
<dbReference type="Pfam" id="PF02931">
    <property type="entry name" value="Neur_chan_LBD"/>
    <property type="match status" value="1"/>
</dbReference>
<keyword evidence="10" id="KW-0675">Receptor</keyword>
<evidence type="ECO:0000256" key="5">
    <source>
        <dbReference type="ARBA" id="ARBA00022989"/>
    </source>
</evidence>
<dbReference type="CDD" id="cd19051">
    <property type="entry name" value="LGIC_TM_cation"/>
    <property type="match status" value="1"/>
</dbReference>
<comment type="caution">
    <text evidence="18">The sequence shown here is derived from an EMBL/GenBank/DDBJ whole genome shotgun (WGS) entry which is preliminary data.</text>
</comment>
<dbReference type="PRINTS" id="PR00252">
    <property type="entry name" value="NRIONCHANNEL"/>
</dbReference>
<evidence type="ECO:0000256" key="1">
    <source>
        <dbReference type="ARBA" id="ARBA00009237"/>
    </source>
</evidence>
<dbReference type="PRINTS" id="PR00254">
    <property type="entry name" value="NICOTINICR"/>
</dbReference>
<dbReference type="FunFam" id="2.70.170.10:FF:000016">
    <property type="entry name" value="Nicotinic acetylcholine receptor subunit"/>
    <property type="match status" value="1"/>
</dbReference>
<evidence type="ECO:0000256" key="3">
    <source>
        <dbReference type="ARBA" id="ARBA00022475"/>
    </source>
</evidence>